<evidence type="ECO:0000256" key="1">
    <source>
        <dbReference type="ARBA" id="ARBA00009437"/>
    </source>
</evidence>
<comment type="caution">
    <text evidence="6">The sequence shown here is derived from an EMBL/GenBank/DDBJ whole genome shotgun (WGS) entry which is preliminary data.</text>
</comment>
<dbReference type="PANTHER" id="PTHR30126:SF39">
    <property type="entry name" value="HTH-TYPE TRANSCRIPTIONAL REGULATOR CYSL"/>
    <property type="match status" value="1"/>
</dbReference>
<sequence length="297" mass="32093">MSIVLSDLQLLLDAAELGSFSQAAAKRGWTQPQVSQRIAQLESSLGARLFSRHRRGAEPTAACLAFLPAARTALEALADGREQLGVGQGLPKLKLACLPSLAGVIFGPLLRKLADAPLEIRCDTDHSPQILQQLLAGTLDVGFVLQRPALSGIAQEALGESPIVAVVCATHPLAGERGLSLRELAAHPLAPQRWGDAAEDLVRRLRPLRQSDSPIHLLQPATAARDLALWHGYVAFVPRLAVREELAQGLLHELDLAEPELGRWRVVMAWRGGKRRDVAKETALTAARQLAQDWRAA</sequence>
<dbReference type="Gene3D" id="1.10.10.10">
    <property type="entry name" value="Winged helix-like DNA-binding domain superfamily/Winged helix DNA-binding domain"/>
    <property type="match status" value="1"/>
</dbReference>
<protein>
    <submittedName>
        <fullName evidence="6">LysR family transcriptional regulator</fullName>
    </submittedName>
</protein>
<evidence type="ECO:0000256" key="2">
    <source>
        <dbReference type="ARBA" id="ARBA00023015"/>
    </source>
</evidence>
<keyword evidence="2" id="KW-0805">Transcription regulation</keyword>
<comment type="similarity">
    <text evidence="1">Belongs to the LysR transcriptional regulatory family.</text>
</comment>
<dbReference type="CDD" id="cd05466">
    <property type="entry name" value="PBP2_LTTR_substrate"/>
    <property type="match status" value="1"/>
</dbReference>
<dbReference type="Pfam" id="PF00126">
    <property type="entry name" value="HTH_1"/>
    <property type="match status" value="1"/>
</dbReference>
<dbReference type="GO" id="GO:0003700">
    <property type="term" value="F:DNA-binding transcription factor activity"/>
    <property type="evidence" value="ECO:0007669"/>
    <property type="project" value="InterPro"/>
</dbReference>
<dbReference type="GO" id="GO:0000976">
    <property type="term" value="F:transcription cis-regulatory region binding"/>
    <property type="evidence" value="ECO:0007669"/>
    <property type="project" value="TreeGrafter"/>
</dbReference>
<evidence type="ECO:0000313" key="7">
    <source>
        <dbReference type="Proteomes" id="UP000236416"/>
    </source>
</evidence>
<dbReference type="InterPro" id="IPR005119">
    <property type="entry name" value="LysR_subst-bd"/>
</dbReference>
<dbReference type="SUPFAM" id="SSF53850">
    <property type="entry name" value="Periplasmic binding protein-like II"/>
    <property type="match status" value="1"/>
</dbReference>
<dbReference type="EMBL" id="PPTF01000068">
    <property type="protein sequence ID" value="POA97878.1"/>
    <property type="molecule type" value="Genomic_DNA"/>
</dbReference>
<dbReference type="Proteomes" id="UP000236416">
    <property type="component" value="Unassembled WGS sequence"/>
</dbReference>
<evidence type="ECO:0000256" key="4">
    <source>
        <dbReference type="ARBA" id="ARBA00023163"/>
    </source>
</evidence>
<dbReference type="PANTHER" id="PTHR30126">
    <property type="entry name" value="HTH-TYPE TRANSCRIPTIONAL REGULATOR"/>
    <property type="match status" value="1"/>
</dbReference>
<dbReference type="InterPro" id="IPR000847">
    <property type="entry name" value="LysR_HTH_N"/>
</dbReference>
<proteinExistence type="inferred from homology"/>
<dbReference type="PROSITE" id="PS50931">
    <property type="entry name" value="HTH_LYSR"/>
    <property type="match status" value="1"/>
</dbReference>
<reference evidence="6 7" key="1">
    <citation type="submission" date="2018-01" db="EMBL/GenBank/DDBJ databases">
        <title>Genomic Sequence of Chromobacterium MWU13-2610 from wild cranberry bogs within the Cape Cod National Seashore.</title>
        <authorList>
            <person name="O'Hara-Hanley K."/>
            <person name="Soby S."/>
            <person name="Harrison A."/>
        </authorList>
    </citation>
    <scope>NUCLEOTIDE SEQUENCE [LARGE SCALE GENOMIC DNA]</scope>
    <source>
        <strain evidence="6 7">MWU13-2610</strain>
    </source>
</reference>
<evidence type="ECO:0000259" key="5">
    <source>
        <dbReference type="PROSITE" id="PS50931"/>
    </source>
</evidence>
<keyword evidence="4" id="KW-0804">Transcription</keyword>
<dbReference type="AlphaFoldDB" id="A0A2K4MLE0"/>
<evidence type="ECO:0000313" key="6">
    <source>
        <dbReference type="EMBL" id="POA97878.1"/>
    </source>
</evidence>
<dbReference type="RefSeq" id="WP_103320877.1">
    <property type="nucleotide sequence ID" value="NZ_PPTF01000068.1"/>
</dbReference>
<evidence type="ECO:0000256" key="3">
    <source>
        <dbReference type="ARBA" id="ARBA00023125"/>
    </source>
</evidence>
<keyword evidence="3" id="KW-0238">DNA-binding</keyword>
<feature type="domain" description="HTH lysR-type" evidence="5">
    <location>
        <begin position="3"/>
        <end position="60"/>
    </location>
</feature>
<accession>A0A2K4MLE0</accession>
<dbReference type="Gene3D" id="3.40.190.10">
    <property type="entry name" value="Periplasmic binding protein-like II"/>
    <property type="match status" value="2"/>
</dbReference>
<dbReference type="PRINTS" id="PR00039">
    <property type="entry name" value="HTHLYSR"/>
</dbReference>
<dbReference type="InterPro" id="IPR036390">
    <property type="entry name" value="WH_DNA-bd_sf"/>
</dbReference>
<name>A0A2K4MLE0_9NEIS</name>
<gene>
    <name evidence="6" type="ORF">C2134_14590</name>
</gene>
<dbReference type="SUPFAM" id="SSF46785">
    <property type="entry name" value="Winged helix' DNA-binding domain"/>
    <property type="match status" value="1"/>
</dbReference>
<dbReference type="InterPro" id="IPR036388">
    <property type="entry name" value="WH-like_DNA-bd_sf"/>
</dbReference>
<keyword evidence="7" id="KW-1185">Reference proteome</keyword>
<organism evidence="6 7">
    <name type="scientific">Chromobacterium sinusclupearum</name>
    <dbReference type="NCBI Taxonomy" id="2077146"/>
    <lineage>
        <taxon>Bacteria</taxon>
        <taxon>Pseudomonadati</taxon>
        <taxon>Pseudomonadota</taxon>
        <taxon>Betaproteobacteria</taxon>
        <taxon>Neisseriales</taxon>
        <taxon>Chromobacteriaceae</taxon>
        <taxon>Chromobacterium</taxon>
    </lineage>
</organism>
<dbReference type="Pfam" id="PF03466">
    <property type="entry name" value="LysR_substrate"/>
    <property type="match status" value="1"/>
</dbReference>